<keyword evidence="20" id="KW-1185">Reference proteome</keyword>
<dbReference type="InterPro" id="IPR056887">
    <property type="entry name" value="SYNE1/2_dom"/>
</dbReference>
<dbReference type="GO" id="GO:0005856">
    <property type="term" value="C:cytoskeleton"/>
    <property type="evidence" value="ECO:0007669"/>
    <property type="project" value="UniProtKB-SubCell"/>
</dbReference>
<evidence type="ECO:0000313" key="21">
    <source>
        <dbReference type="RefSeq" id="XP_030628013.1"/>
    </source>
</evidence>
<feature type="region of interest" description="Disordered" evidence="16">
    <location>
        <begin position="6468"/>
        <end position="6489"/>
    </location>
</feature>
<feature type="topological domain" description="Cytoplasmic" evidence="14">
    <location>
        <begin position="1"/>
        <end position="6892"/>
    </location>
</feature>
<dbReference type="Pfam" id="PF25035">
    <property type="entry name" value="SYNE1"/>
    <property type="match status" value="1"/>
</dbReference>
<feature type="topological domain" description="Perinuclear space" evidence="14">
    <location>
        <begin position="6914"/>
        <end position="6943"/>
    </location>
</feature>
<comment type="subcellular location">
    <subcellularLocation>
        <location evidence="1">Cytoplasm</location>
        <location evidence="1">Cytoskeleton</location>
    </subcellularLocation>
    <subcellularLocation>
        <location evidence="13">Nucleus outer membrane</location>
        <topology evidence="13">Single-pass type IV membrane protein</topology>
    </subcellularLocation>
</comment>
<dbReference type="Pfam" id="PF10541">
    <property type="entry name" value="KASH"/>
    <property type="match status" value="1"/>
</dbReference>
<dbReference type="SUPFAM" id="SSF47576">
    <property type="entry name" value="Calponin-homology domain, CH-domain"/>
    <property type="match status" value="1"/>
</dbReference>
<dbReference type="PROSITE" id="PS50021">
    <property type="entry name" value="CH"/>
    <property type="match status" value="2"/>
</dbReference>
<dbReference type="Gene3D" id="1.20.58.60">
    <property type="match status" value="10"/>
</dbReference>
<dbReference type="InterPro" id="IPR001715">
    <property type="entry name" value="CH_dom"/>
</dbReference>
<dbReference type="SUPFAM" id="SSF46966">
    <property type="entry name" value="Spectrin repeat"/>
    <property type="match status" value="11"/>
</dbReference>
<evidence type="ECO:0000256" key="6">
    <source>
        <dbReference type="ARBA" id="ARBA00022737"/>
    </source>
</evidence>
<dbReference type="GO" id="GO:0005640">
    <property type="term" value="C:nuclear outer membrane"/>
    <property type="evidence" value="ECO:0007669"/>
    <property type="project" value="UniProtKB-SubCell"/>
</dbReference>
<gene>
    <name evidence="21" type="primary">syne2a</name>
</gene>
<sequence length="6943" mass="787741">MASGEDVNTSLTEGRNVPLDIDDVHMLLQVEQEQIQKRTFTNWINAQLSKHSLRVCVCQKSSPSRVENLFVDLRDGVRLLDLLEVMSGQRLKREKGRGLFQQRGNIETALNFLRSKSIKLVNINIPDVIEGKPSIILGLIWTIILHCHIEELANTLSYSSRHSSLESLSSLDSDSGAGTPLRGSPVPCRASPLHHRFRLSAKKALLLWVRDQCKKVGCSISIKDFKTSWRSGVAFLAILCSLRPDLVDLSLAQTRTNLQNLEHAFCIAEQELGIPRLLEPEDIDIRNPDEKSIMTYVAQFLQYSNDLPTPDDDLEGSPSQKAREMTNWLQRAYEQLQEAWDSTERAGYSERYQAFQTFVAWYCEQRRPVLPMLSAMKHSAKLSEEQCTLRKAWDKMEEKLKQCRVDLDVNMPTPLDTLGLWLQKMEVVLSEEDGDLHDHARAARDARDKHEQLKVLLTDMSCHLNTLHTFSNTDEDGCALLPQDKLDEVKRRFTNARVMAKYHGIRLEYREQWHIVYDLLGCLKAKLNTWKGPYSSQESVSCLLQDWQDTVERQGLISTLKAELNKLKETATMCTSKAALAEDSGRVNRQVKEAESEVTLNSEAAEAVKDTLGRVLLTWESYKDCLHLLQVWLGQQSQTQPSTTQTEEVSSDLSKWRSHHAQLNEAGTYLIDLTECSTSYALAEELSRLNMQWADFIKKTKFSVVSQAPSVTPGAQAPQILVQEAGFLLREPVEVNSGTLRSFRKRVQGMIKKMSELDLDSVTASPDCSEEMLQKLKQTLPEVRQSLSTAEQACECLQKGASLLEGRVAELSHWTTEALDVCEHLKEREQRRLHGPHPRAKGLISRGLQLEGQLVTEGQDIQALLESVQKSSSLPFLSASALQKRVKEAVRQSQEAVETLSRLGVKWQGNVNTDQSPPNVTAGAISQPEPQTKTFQQYQPHASPKGASQISPKPTAQPPLRTTSQQKKSPGPAKIPLHTPSHTHTQAKLLTQTGPPAQAQSNTPQSAVQQGQTQPKSFAPQTSLKQRGQTKTRNPPPAPGQQEVYARAQALARSRLEKAKQHLQGHIQGAITVFSSRAISEEQARRMQETLKMSTGLEEFLESVEGLRAFCSGTQLRDIELLSLSVRAQWEAACSAIKAFLPDLQSEVKQSQSANMAVLSYEVDTNTQSLTSDLDVKSNVQVVIRADSTETKQTPERTIIQTTSGEEDEPSPQEAQRRYNTARIVFQQQLQENRQRLDEQSPSVTTLSLHTQLQDLQALKHQTEALWFEFELQYSQCFQFMEDSCSLESDRAELIQQWRGQNICLQARMKSLEAAVGLIDASDIQISQISEQLNNLAQKPLDITGFSLTDPTSVHADIKLLNERIQREQAHLFESSCETDDPGVLKNETEVQSHLPIQHAVQCCKQRLDQLRERHKQTESALNVLEQFLSHLQQVDGELSTAVSSHSTSQALQVASVRQRLHRAGEEAAMLDNLLVEAGLKLALDGKPVSCQDMMSILAKRLEEAETRLISGKKEMEKGVQGREEDERRERAIARKRRALQFGIREVLTALEKQDLKESTLPALQHRLRFLTDMESKLAALHSELQSLQDASAQTSHSDSSIRQLETQWEETHRAVAESREQCVSLIELLKMFQSCRSHLGGIMQKAEQTISEQSSYMGKDNLQRLLTRVTGIKSELSDLGDGVEEFRGVCRQLQSQMRKISDCADAPFENEADALMDRWLDITERTDSYLDNLKIGLALWDKLLVLAGEIETWTTYKLKAFAQTCPFETELEVTAMQEELKAQEDSVERFHSRAAEIQELLQSREPPLELQVIESQLRKRMGEVKELFLETSEVFRDILAAKTQVAAKMAECLSSLQTIQDSLRALSASDRPQLLQKIQSLSVELQTQVEQADAVLQQVVLLASVAGPENLQGLAKDSTCLQECISTTRQLIEQKKELAETLSEPAQGRDTVPREFQEPQSNDPSLGKTKENQAPKATIKITRDRSRTQDPLHKKSEDFQAVHPPLKKTKELQCSPLKQNKDQEVRDPLLKKNNEQIRDPQLKQSEEVRSETVRFKKTNEFQSKDSTAEEGLVLQCQNPLLKETKEIQAQDPKLKAIHPLQTQPPCPPKAQDKGLEETPGPHQEDLLRETEDFQQLTQTVRDWVRVLQIKIDPLGTGTCGSLAQTEEKLQAALQAVLDEKMEGNSRLEELKVKGQRLLVRTGLEGKFRQEILHSLRDTAEQWNMLLQYADQQYRFMQGVVERASAYQLQRQQAQTRLEQLQSQVAELPVLFPWPGLTERQRAVEQARSLLERVQSLAPALSALHAQSKELTQLTKDPSWTDESLTKLENSASALVKQLNEVCCNLDQSVQGEKHCANQLQHCSNTMDSLQKRTQETAEHMCDLESKLQNLKALQQAIDQKGRDLQEVQALTAALLHTCTTEGQTTLSNNVQSLQKQRIALEMTLHKHLSCLENQRISRKSSEHAVEEALQALQQWSQAQQRESQSPPDTIHLIQVTLERGQKLHHTLQEALSHWKVLQGVAGQELMGTLERDSLKTLSDSASHLSDLAQCLKEDMANATQMKTVDGRPAVSIDSTQGNTVHLKESFITETEHMEAADAIQSEATDPEQAESTVREEEALMDSGKLSATCTIQANTRPQETADVQATKATEKEAVKLTATSVSLAEGPKSKSHIPTQLPGKKNVSAHVVAEMNTGKDEDDLDSVQCSQPMEMHGAKKDLHVRNKAARSKDSFAGAWEKESQMDQLSGTSQLRAVVDIITDIQPLLKTNDNTMMKGLPLGDAWYLEPLPTEAGAQLTRTVLRVLSCRYHPAQINPVLMTQQLQEAQCLRQLVMEQVSALSQHDASKYPSSTASQCLEGRWSAALLDASATVQIKEAQLQQVTQYQQETQTIRDTLQSLEIELETLNLDSLGSSALQCEKLQAFLKSMEQMRSLFGELYQISSQVTAHISETEGPVALIVQVHDLQERWRVLKRTADKALRHTSICTTEMSALVQEAKELQEKLQTMQKLITPSHSPQTPMDSQAVIKLTVATSDLVVANEYYQHLLRVSQVLKQGPLGKKELDDVEHVLQNVKSELDLSQEMLSVHTPDTSDQLPTEILKVMQDYLTWAEQTESKIGRRRKLALFPEEARHQVNEMKKLQSEISNRQSKFTCAVKEFREKIVGLSERDTSIMLSLESTLENLHRKIAENCSFAVAEMDVMLHVREKIWAQIAKATSWLMSHFEKEYNKDKVSELVNTAPDLKMQLQKHKATLKAADRQATVVETLLDEVKDVALGLSITEGCHLINRLIALQAEVTDVVSHERSVCWELEELLHIHETSVKERAAVRKSLQQISTEIERQRYPVTRESLSTIEPLRHMLMEHQCHVQEIQCCPESQRRELLNIIYDLQNKTRLLDLQAKQYEMYLSCRHRMENSRDVVKDMVPLVTNSSVDLAKRLRLCLALLAEFPLVKTLCQETADKLEVISQNFFPSQLSAERNKMHQTLQSLASWELTLGREIKNLERILVGHLSHPVDHTAMFHCFSRVRQELHHPVCLDPDDNAIDTELRKRWALRRTLESGLRILEACEDDTATESYRETIDLGKRTLQDCTKLTVISLLHAQEALSEYYWTVHGVARFLQQAESSLLNSSTNFKDCMKEKQHTQQSLGSLVEGFQAHMTEIWTRVPPLMCLSIPQTEQLHIQILSHLLVANATLEAQAQMKLDTLHRSIKEQDIHEKEHKEINQIFRNTESKLSAILSQKSTSSGDCTDLLQRAMGLQRELQTMSGRLEKLRESCPGQGCSVPVELTLDHLWRRWAMLLRRVSALKSRLTHREEEWRDITVKMERSSMTLDRLYSELSDQSVENKSMEELQNILTQTEHLLDGTDQESSFLASLQLSISRLQGVSSPQDLKTPTQICLEWRSLQSRCKSLREQGMIVRRATMAEIQERGHVLEELETVRQDIVNVLLLLQTQTESQHLQEVQMELDSQKARMQDILSRVRTRHAQLPPDIEKVQQEIIHSLQKALEQSDSLYRLSEQVREVTVGLGWVQTLLQQKNHSFHEAERNLKCAWDKLDLWHSRIAVLESQVQELAEEKPEKAHELMDELMEPLRLYQTVAQQAEQRTTLISKIPACLQEYEDVLKSSTCWLSEAESWLNTPGTYTSPKCLHSHANSFQVVLDEAKRIQTALEAFVPILEEISPVCDTASQEQQLHEALKHITHLQESIIEPLSQLQHAAAEMDAIETEVKAMEKNVSKIRAILSSMDTDTIYPEEHLQHRQVILENIQSMKRTIAEIENCRPGLGLPPEAEKTLTAFLRAEHLLQNIQDLQQLTEEQNSALRLLLGQTVEQRQQCVSPSGVTTEHSLALLFHVNTEQTSMATPNSEEGDEFEEEHEDCHSSSSETLTGSVSEAADSGANEFESVNEEVRPLPKDTGLVSKETGPVTQELKAVAKKAITATKDIRSETKETEALTKEHGSPTKDKSSITMGKETEPQMASTDHIEGSNDKVIVEDHTAPPAQGHNHQMFCPETSLEQSVTTISAPTLVFSPLDTDIVLQKDTALEVQSELKEQRDLIKAIAHHGSSSDLEQEEHSSSHSPSGFYSATLRFPNLPKEGTTTRETWTKLLTRLEKLQEMIQSEQHKAPFGVSGIDKQYSKLHFLLDMHRHVEQLQHVCLKAGCKGTQVIMQERSHADLSEELCEVLSKITHSLDMVTHIFPTLSDMSREENQLLLLNLECLLAELVAVSSELQTLESVVAQDLGSETPKASACLKCLQNCLSTVQIGLSSRWDELSKHLGQTAQLQTRMQLLESPISVLNESGDENQSFIRNLPKLWGALEQCVELQSSSKSLCWGLVGLLELGSERLRKSPMAEVNSRAQLHTVLSGHKRYFKRLAKHFAMVQDLSQQLPEGVLQQLIDIEKQLSDIQKEAVEQGTQMQLNLQEWSEVEDVCGKLTRCLDEVEMGIPNETWEREPESQTKDRLKTCQKLKEVLQETRLQVGVLLDRGRVLQDRGCCCRGHGPADTGSVLMQRCLALQTRLDQEIWAAEKIRESYEFQSDSVALEEWTGTAREHVHMWKYQPAISSQDSKLLFTQIMDFFREMEVWSVQKASISATASQVLQLMDGQAPELRRRLTLLEQTWADLTAVLPSAHDTLQQLLAGMTQREVMSDLNVWVSHMEGRLKEEKNKFQYVQNSTELTQHLQNLKDCKAEMTIRQCCLDFLNQSVDEPGDMEDLTNRDERILLAEDQGALNLSWILLQREIDSQVCHVEQLLQDCKDRDNRLLRLRTWVSGQTERLKAFERPQSHTQLEQALKECEEVKEKVKLKSAELLELRELHLFGQVDAEHPGDQGFFTQVDATIEECTALKQQWIQFETVVRDAALQTTRISYMLEHGRRPNLSLQQSIDHLEQLEALRAESEKAGEVWTKLPDLPPDLKNKIDSGTALLLSEHLEAQRTRWKGLVHDVELGMFRAQTVLQLWQEYGGLFKDCTRHLDLLWGRCRELLNPNPTPVDTTETIQTKTEAISALQDDIDALQNSVGEVLAASKQLIGQMEPCAAALIQSETRLLSRDVMHLSQILAGKKAVLQEELGEHLNFRGSLESVEQHLNNFESNGSQSASMETLKVGLLELSAQTAELGALNELSLRLKLSNEERERLQTLNAQWVQVFSQATEKHREMYAEWLCAQSFLQKCQGWVEILDKIEHDLAKDISGNFQAVFRQLALHQRLKMEVLISQQLLDAVVSKSLCLLEAGQVEDRSALILGLAQLKERWQGTLQKVQQRGTHLEGLVRQWRLYNTGLHRLQRLLRYSDSLLPPAGLGLCSFQQLQCSIQDFQWAQEQLSLHEGLFTQTLQAGKQIFPWADVQMRSQLQGELSCLQENWEHCCRLMVQRKDLADSVIQKWNLCQTELEDSTVRMGEIKARLKQPLPEILEELQVRVMQEDEASLACWAGGLRELATMKADISQYVLAGDTALLQEQVEALHDQWEELCLKVSLRKQEIADRLNAWIIFNEKNRELCEWLAQMENKVAHSSEHLSIEDMVEKLKKDCMEEINLFSENKSHLKQLGEQLLLASDRTKQAEVHGALRDVNDRWQHLFDHIETRVKKLKETLVTVQQLDKNMSNLRTWLSRVETELTKPVLYTVCHNDEIQRRLAEQQELQWDIEQHTEGVGSVLTLCEVLLHDEDACGSDVENDSLQQTSRSLDQRWRNICAMSLERRMRIEETWRLWCKFLDDYSHFEDWLNLAERTVADPNSSDVLYTVAKEELKRFEGFQRQVHERLTQLEIINNQYRRLARENRTDTANKLKTMVQKANQRWDNLQRRVAAILRRLRHFTCQREEFEGTRESLLVWLTEMDLQLTNVEHFSETDINDKMKRLNGFKKEITRNTMKIDALIVFGESLIQRSAPLDAALIEDELEELHSYCQEVFGRVARFHQRLTSPRLVLLEEPEVYSRDQTVELKGSEPTASGQDTPPTQPSMCLLAPPQERSGRETPVSVDSIPLEWDHTGDVGGSSSHDEDEEATYYSALSDVEITENPESFVKSTSRTLGVPLVSGRVITEAQSWHSPDTPMRKSLLDMSDGERASPTRTSTPYKQGYVRLMSECSGSIESVKRVSLILEDEDQREEQGLTGLNTADTQSGVLERWELLQAQALSQEQSCSRDPQQMTSDLQDINTWLGRVTPELEKLQKPETSVSVRIMEAKVRQLKEMQKAFAHYKTLMLSLNLGSRDLQQAKNPESQELQESMRNMNRGWTEACAGLESWEDSLRLTLMRCQEFHEALHSLLLWLAHAESRCYTVNILEPAVQDHTLVEHRSMLKGLEEELQSRQRQMSSLQEIAAGLLPEAGGEGSTEAKEKLHVIRNKLRLLLRRVSQDLQTVQERLVSSCYGKNMISPSAEATVGRRTSGSTRENHESSAQRSFFYRVLRAAFPLHLLFLLLLVLACLVPLSEDDYSCTLSNNFARSFYPMLRYTNGPPPT</sequence>
<dbReference type="CTD" id="559363"/>
<feature type="transmembrane region" description="Helical" evidence="17">
    <location>
        <begin position="6893"/>
        <end position="6913"/>
    </location>
</feature>
<feature type="coiled-coil region" evidence="15">
    <location>
        <begin position="4208"/>
        <end position="4235"/>
    </location>
</feature>
<proteinExistence type="inferred from homology"/>
<dbReference type="GO" id="GO:0003779">
    <property type="term" value="F:actin binding"/>
    <property type="evidence" value="ECO:0007669"/>
    <property type="project" value="UniProtKB-KW"/>
</dbReference>
<dbReference type="RefSeq" id="XP_030628013.1">
    <property type="nucleotide sequence ID" value="XM_030772153.1"/>
</dbReference>
<feature type="compositionally biased region" description="Acidic residues" evidence="16">
    <location>
        <begin position="4359"/>
        <end position="4368"/>
    </location>
</feature>
<feature type="region of interest" description="Disordered" evidence="16">
    <location>
        <begin position="1188"/>
        <end position="1216"/>
    </location>
</feature>
<keyword evidence="10" id="KW-0009">Actin-binding</keyword>
<feature type="compositionally biased region" description="Basic and acidic residues" evidence="16">
    <location>
        <begin position="4440"/>
        <end position="4458"/>
    </location>
</feature>
<evidence type="ECO:0000259" key="19">
    <source>
        <dbReference type="PROSITE" id="PS51049"/>
    </source>
</evidence>
<dbReference type="Proteomes" id="UP000504632">
    <property type="component" value="Chromosome 4"/>
</dbReference>
<dbReference type="PANTHER" id="PTHR14514:SF4">
    <property type="entry name" value="NESPRIN-2"/>
    <property type="match status" value="1"/>
</dbReference>
<keyword evidence="9 14" id="KW-0472">Membrane</keyword>
<keyword evidence="7 17" id="KW-1133">Transmembrane helix</keyword>
<feature type="coiled-coil region" evidence="15">
    <location>
        <begin position="5277"/>
        <end position="5307"/>
    </location>
</feature>
<feature type="region of interest" description="Disordered" evidence="16">
    <location>
        <begin position="6423"/>
        <end position="6445"/>
    </location>
</feature>
<dbReference type="CDD" id="cd00176">
    <property type="entry name" value="SPEC"/>
    <property type="match status" value="3"/>
</dbReference>
<keyword evidence="12" id="KW-0539">Nucleus</keyword>
<dbReference type="InterPro" id="IPR002017">
    <property type="entry name" value="Spectrin_repeat"/>
</dbReference>
<feature type="region of interest" description="Disordered" evidence="16">
    <location>
        <begin position="2099"/>
        <end position="2122"/>
    </location>
</feature>
<feature type="compositionally biased region" description="Basic and acidic residues" evidence="16">
    <location>
        <begin position="1982"/>
        <end position="2001"/>
    </location>
</feature>
<evidence type="ECO:0000256" key="14">
    <source>
        <dbReference type="PROSITE-ProRule" id="PRU00385"/>
    </source>
</evidence>
<evidence type="ECO:0000256" key="3">
    <source>
        <dbReference type="ARBA" id="ARBA00022490"/>
    </source>
</evidence>
<accession>A0A6J2V8B8</accession>
<protein>
    <submittedName>
        <fullName evidence="21">Nesprin-2a</fullName>
    </submittedName>
</protein>
<keyword evidence="6" id="KW-0677">Repeat</keyword>
<dbReference type="InParanoid" id="A0A6J2V8B8"/>
<evidence type="ECO:0000256" key="4">
    <source>
        <dbReference type="ARBA" id="ARBA00022553"/>
    </source>
</evidence>
<dbReference type="Pfam" id="PF00307">
    <property type="entry name" value="CH"/>
    <property type="match status" value="2"/>
</dbReference>
<dbReference type="SMART" id="SM01249">
    <property type="entry name" value="KASH"/>
    <property type="match status" value="1"/>
</dbReference>
<dbReference type="FunFam" id="1.10.418.10:FF:000057">
    <property type="entry name" value="Calmin"/>
    <property type="match status" value="1"/>
</dbReference>
<name>A0A6J2V8B8_CHACN</name>
<evidence type="ECO:0000256" key="1">
    <source>
        <dbReference type="ARBA" id="ARBA00004245"/>
    </source>
</evidence>
<feature type="compositionally biased region" description="Low complexity" evidence="16">
    <location>
        <begin position="4373"/>
        <end position="4385"/>
    </location>
</feature>
<dbReference type="InterPro" id="IPR012315">
    <property type="entry name" value="KASH"/>
</dbReference>
<dbReference type="SMART" id="SM00033">
    <property type="entry name" value="CH"/>
    <property type="match status" value="2"/>
</dbReference>
<evidence type="ECO:0000256" key="17">
    <source>
        <dbReference type="SAM" id="Phobius"/>
    </source>
</evidence>
<feature type="region of interest" description="Disordered" evidence="16">
    <location>
        <begin position="4351"/>
        <end position="4388"/>
    </location>
</feature>
<dbReference type="InterPro" id="IPR036872">
    <property type="entry name" value="CH_dom_sf"/>
</dbReference>
<feature type="region of interest" description="Disordered" evidence="16">
    <location>
        <begin position="1940"/>
        <end position="2024"/>
    </location>
</feature>
<evidence type="ECO:0000256" key="9">
    <source>
        <dbReference type="ARBA" id="ARBA00023136"/>
    </source>
</evidence>
<dbReference type="OrthoDB" id="18853at2759"/>
<dbReference type="GeneID" id="115810225"/>
<reference evidence="21" key="1">
    <citation type="submission" date="2025-08" db="UniProtKB">
        <authorList>
            <consortium name="RefSeq"/>
        </authorList>
    </citation>
    <scope>IDENTIFICATION</scope>
</reference>
<dbReference type="InterPro" id="IPR057057">
    <property type="entry name" value="Spectrin_SYNE1"/>
</dbReference>
<dbReference type="PANTHER" id="PTHR14514">
    <property type="entry name" value="PKA ANCHORING PROTEIN"/>
    <property type="match status" value="1"/>
</dbReference>
<feature type="domain" description="Calponin-homology (CH)" evidence="18">
    <location>
        <begin position="199"/>
        <end position="305"/>
    </location>
</feature>
<dbReference type="Pfam" id="PF25034">
    <property type="entry name" value="Spectrin_SYNE1"/>
    <property type="match status" value="1"/>
</dbReference>
<keyword evidence="5 14" id="KW-0812">Transmembrane</keyword>
<feature type="compositionally biased region" description="Polar residues" evidence="16">
    <location>
        <begin position="932"/>
        <end position="968"/>
    </location>
</feature>
<dbReference type="PROSITE" id="PS00019">
    <property type="entry name" value="ACTININ_1"/>
    <property type="match status" value="1"/>
</dbReference>
<keyword evidence="8 15" id="KW-0175">Coiled coil</keyword>
<comment type="similarity">
    <text evidence="2">Belongs to the nesprin family.</text>
</comment>
<evidence type="ECO:0000256" key="2">
    <source>
        <dbReference type="ARBA" id="ARBA00008619"/>
    </source>
</evidence>
<feature type="coiled-coil region" evidence="15">
    <location>
        <begin position="2384"/>
        <end position="2411"/>
    </location>
</feature>
<dbReference type="InterPro" id="IPR001589">
    <property type="entry name" value="Actinin_actin-bd_CS"/>
</dbReference>
<dbReference type="FunFam" id="1.20.58.60:FF:000174">
    <property type="entry name" value="Spectrin repeat-containing, nuclear envelope 2"/>
    <property type="match status" value="1"/>
</dbReference>
<feature type="domain" description="Calponin-homology (CH)" evidence="18">
    <location>
        <begin position="34"/>
        <end position="148"/>
    </location>
</feature>
<feature type="region of interest" description="Disordered" evidence="16">
    <location>
        <begin position="4440"/>
        <end position="4461"/>
    </location>
</feature>
<feature type="compositionally biased region" description="Polar residues" evidence="16">
    <location>
        <begin position="994"/>
        <end position="1033"/>
    </location>
</feature>
<dbReference type="PROSITE" id="PS51049">
    <property type="entry name" value="KASH"/>
    <property type="match status" value="1"/>
</dbReference>
<evidence type="ECO:0000256" key="11">
    <source>
        <dbReference type="ARBA" id="ARBA00023212"/>
    </source>
</evidence>
<evidence type="ECO:0000256" key="16">
    <source>
        <dbReference type="SAM" id="MobiDB-lite"/>
    </source>
</evidence>
<dbReference type="FunFam" id="1.20.58.60:FF:000157">
    <property type="entry name" value="Nesprin-1 isoform 1"/>
    <property type="match status" value="1"/>
</dbReference>
<keyword evidence="3" id="KW-0963">Cytoplasm</keyword>
<evidence type="ECO:0000256" key="13">
    <source>
        <dbReference type="ARBA" id="ARBA00046312"/>
    </source>
</evidence>
<dbReference type="SMART" id="SM00150">
    <property type="entry name" value="SPEC"/>
    <property type="match status" value="11"/>
</dbReference>
<dbReference type="InterPro" id="IPR018159">
    <property type="entry name" value="Spectrin/alpha-actinin"/>
</dbReference>
<evidence type="ECO:0000256" key="7">
    <source>
        <dbReference type="ARBA" id="ARBA00022989"/>
    </source>
</evidence>
<dbReference type="Pfam" id="PF00435">
    <property type="entry name" value="Spectrin"/>
    <property type="match status" value="2"/>
</dbReference>
<feature type="coiled-coil region" evidence="15">
    <location>
        <begin position="1295"/>
        <end position="1339"/>
    </location>
</feature>
<organism evidence="20 21">
    <name type="scientific">Chanos chanos</name>
    <name type="common">Milkfish</name>
    <name type="synonym">Mugil chanos</name>
    <dbReference type="NCBI Taxonomy" id="29144"/>
    <lineage>
        <taxon>Eukaryota</taxon>
        <taxon>Metazoa</taxon>
        <taxon>Chordata</taxon>
        <taxon>Craniata</taxon>
        <taxon>Vertebrata</taxon>
        <taxon>Euteleostomi</taxon>
        <taxon>Actinopterygii</taxon>
        <taxon>Neopterygii</taxon>
        <taxon>Teleostei</taxon>
        <taxon>Ostariophysi</taxon>
        <taxon>Gonorynchiformes</taxon>
        <taxon>Chanidae</taxon>
        <taxon>Chanos</taxon>
    </lineage>
</organism>
<evidence type="ECO:0000256" key="8">
    <source>
        <dbReference type="ARBA" id="ARBA00023054"/>
    </source>
</evidence>
<evidence type="ECO:0000313" key="20">
    <source>
        <dbReference type="Proteomes" id="UP000504632"/>
    </source>
</evidence>
<feature type="region of interest" description="Disordered" evidence="16">
    <location>
        <begin position="2664"/>
        <end position="2683"/>
    </location>
</feature>
<feature type="region of interest" description="Disordered" evidence="16">
    <location>
        <begin position="994"/>
        <end position="1042"/>
    </location>
</feature>
<evidence type="ECO:0000256" key="12">
    <source>
        <dbReference type="ARBA" id="ARBA00023242"/>
    </source>
</evidence>
<dbReference type="Gene3D" id="1.10.418.10">
    <property type="entry name" value="Calponin-like domain"/>
    <property type="match status" value="2"/>
</dbReference>
<feature type="coiled-coil region" evidence="15">
    <location>
        <begin position="6776"/>
        <end position="6803"/>
    </location>
</feature>
<feature type="coiled-coil region" evidence="15">
    <location>
        <begin position="2880"/>
        <end position="2907"/>
    </location>
</feature>
<dbReference type="FunFam" id="1.20.58.60:FF:000126">
    <property type="entry name" value="Spectrin repeat containing, nuclear envelope 1a"/>
    <property type="match status" value="1"/>
</dbReference>
<evidence type="ECO:0000256" key="10">
    <source>
        <dbReference type="ARBA" id="ARBA00023203"/>
    </source>
</evidence>
<keyword evidence="11" id="KW-0206">Cytoskeleton</keyword>
<evidence type="ECO:0000256" key="5">
    <source>
        <dbReference type="ARBA" id="ARBA00022692"/>
    </source>
</evidence>
<evidence type="ECO:0000256" key="15">
    <source>
        <dbReference type="SAM" id="Coils"/>
    </source>
</evidence>
<feature type="region of interest" description="Disordered" evidence="16">
    <location>
        <begin position="932"/>
        <end position="980"/>
    </location>
</feature>
<feature type="domain" description="KASH" evidence="19">
    <location>
        <begin position="6884"/>
        <end position="6943"/>
    </location>
</feature>
<evidence type="ECO:0000259" key="18">
    <source>
        <dbReference type="PROSITE" id="PS50021"/>
    </source>
</evidence>
<feature type="coiled-coil region" evidence="15">
    <location>
        <begin position="1401"/>
        <end position="1428"/>
    </location>
</feature>
<feature type="coiled-coil region" evidence="15">
    <location>
        <begin position="6270"/>
        <end position="6297"/>
    </location>
</feature>
<keyword evidence="4" id="KW-0597">Phosphoprotein</keyword>
<feature type="region of interest" description="Disordered" evidence="16">
    <location>
        <begin position="4556"/>
        <end position="4589"/>
    </location>
</feature>